<dbReference type="CDD" id="cd06558">
    <property type="entry name" value="crotonase-like"/>
    <property type="match status" value="1"/>
</dbReference>
<evidence type="ECO:0000313" key="4">
    <source>
        <dbReference type="Proteomes" id="UP000219327"/>
    </source>
</evidence>
<dbReference type="InterPro" id="IPR018376">
    <property type="entry name" value="Enoyl-CoA_hyd/isom_CS"/>
</dbReference>
<dbReference type="GO" id="GO:0003824">
    <property type="term" value="F:catalytic activity"/>
    <property type="evidence" value="ECO:0007669"/>
    <property type="project" value="InterPro"/>
</dbReference>
<evidence type="ECO:0000256" key="1">
    <source>
        <dbReference type="RuleBase" id="RU003707"/>
    </source>
</evidence>
<accession>A0A2A5WU54</accession>
<evidence type="ECO:0000313" key="3">
    <source>
        <dbReference type="EMBL" id="PDH39656.1"/>
    </source>
</evidence>
<organism evidence="3 4">
    <name type="scientific">OM182 bacterium MED-G24</name>
    <dbReference type="NCBI Taxonomy" id="1986255"/>
    <lineage>
        <taxon>Bacteria</taxon>
        <taxon>Pseudomonadati</taxon>
        <taxon>Pseudomonadota</taxon>
        <taxon>Gammaproteobacteria</taxon>
        <taxon>OMG group</taxon>
        <taxon>OM182 clade</taxon>
    </lineage>
</organism>
<comment type="similarity">
    <text evidence="1">Belongs to the enoyl-CoA hydratase/isomerase family.</text>
</comment>
<dbReference type="Gene3D" id="3.90.226.10">
    <property type="entry name" value="2-enoyl-CoA Hydratase, Chain A, domain 1"/>
    <property type="match status" value="1"/>
</dbReference>
<protein>
    <submittedName>
        <fullName evidence="3">Enoyl-CoA hydratase</fullName>
    </submittedName>
</protein>
<dbReference type="InterPro" id="IPR001753">
    <property type="entry name" value="Enoyl-CoA_hydra/iso"/>
</dbReference>
<feature type="region of interest" description="Disordered" evidence="2">
    <location>
        <begin position="65"/>
        <end position="84"/>
    </location>
</feature>
<dbReference type="InterPro" id="IPR029045">
    <property type="entry name" value="ClpP/crotonase-like_dom_sf"/>
</dbReference>
<gene>
    <name evidence="3" type="ORF">CNE99_05225</name>
</gene>
<dbReference type="PANTHER" id="PTHR43459">
    <property type="entry name" value="ENOYL-COA HYDRATASE"/>
    <property type="match status" value="1"/>
</dbReference>
<sequence>MAYEFLKWDVTDQVATITLNRPEKLNALSEGLRQDIYGACDQAMADDDVRVVLITGEGRGFCSGADLTGGGPGRDGPPSQNQRLDDMGWVGQLSSTVYELNKPTIAAVNGVAAGAGMSVSLACDMRIGSSRSRFKTVFAERALSPDTGMSYFLPRIIGYSRAVDLFFTSRAIDGDEAYRLGLLDRMVEPGEELHSAQEVAAQMAALPPMALRSGKRVFQGNMDLDFHRALRNEMFGLSFAAKSPEDNKEQRASFLEKRPPKFTGN</sequence>
<dbReference type="PROSITE" id="PS00166">
    <property type="entry name" value="ENOYL_COA_HYDRATASE"/>
    <property type="match status" value="1"/>
</dbReference>
<dbReference type="Pfam" id="PF00378">
    <property type="entry name" value="ECH_1"/>
    <property type="match status" value="1"/>
</dbReference>
<evidence type="ECO:0000256" key="2">
    <source>
        <dbReference type="SAM" id="MobiDB-lite"/>
    </source>
</evidence>
<dbReference type="SUPFAM" id="SSF52096">
    <property type="entry name" value="ClpP/crotonase"/>
    <property type="match status" value="1"/>
</dbReference>
<comment type="caution">
    <text evidence="3">The sequence shown here is derived from an EMBL/GenBank/DDBJ whole genome shotgun (WGS) entry which is preliminary data.</text>
</comment>
<feature type="region of interest" description="Disordered" evidence="2">
    <location>
        <begin position="241"/>
        <end position="265"/>
    </location>
</feature>
<feature type="compositionally biased region" description="Gly residues" evidence="2">
    <location>
        <begin position="65"/>
        <end position="74"/>
    </location>
</feature>
<dbReference type="AlphaFoldDB" id="A0A2A5WU54"/>
<dbReference type="EMBL" id="NTKD01000021">
    <property type="protein sequence ID" value="PDH39656.1"/>
    <property type="molecule type" value="Genomic_DNA"/>
</dbReference>
<dbReference type="Proteomes" id="UP000219327">
    <property type="component" value="Unassembled WGS sequence"/>
</dbReference>
<reference evidence="3 4" key="1">
    <citation type="submission" date="2017-08" db="EMBL/GenBank/DDBJ databases">
        <title>Fine stratification of microbial communities through a metagenomic profile of the photic zone.</title>
        <authorList>
            <person name="Haro-Moreno J.M."/>
            <person name="Lopez-Perez M."/>
            <person name="De La Torre J."/>
            <person name="Picazo A."/>
            <person name="Camacho A."/>
            <person name="Rodriguez-Valera F."/>
        </authorList>
    </citation>
    <scope>NUCLEOTIDE SEQUENCE [LARGE SCALE GENOMIC DNA]</scope>
    <source>
        <strain evidence="3">MED-G24</strain>
    </source>
</reference>
<feature type="compositionally biased region" description="Basic and acidic residues" evidence="2">
    <location>
        <begin position="243"/>
        <end position="259"/>
    </location>
</feature>
<name>A0A2A5WU54_9GAMM</name>
<proteinExistence type="inferred from homology"/>
<dbReference type="PANTHER" id="PTHR43459:SF1">
    <property type="entry name" value="EG:BACN32G11.4 PROTEIN"/>
    <property type="match status" value="1"/>
</dbReference>